<evidence type="ECO:0000313" key="1">
    <source>
        <dbReference type="EMBL" id="KAG8065839.1"/>
    </source>
</evidence>
<reference evidence="1" key="1">
    <citation type="journal article" date="2021" name="bioRxiv">
        <title>Whole Genome Assembly and Annotation of Northern Wild Rice, Zizania palustris L., Supports a Whole Genome Duplication in the Zizania Genus.</title>
        <authorList>
            <person name="Haas M."/>
            <person name="Kono T."/>
            <person name="Macchietto M."/>
            <person name="Millas R."/>
            <person name="McGilp L."/>
            <person name="Shao M."/>
            <person name="Duquette J."/>
            <person name="Hirsch C.N."/>
            <person name="Kimball J."/>
        </authorList>
    </citation>
    <scope>NUCLEOTIDE SEQUENCE</scope>
    <source>
        <tissue evidence="1">Fresh leaf tissue</tissue>
    </source>
</reference>
<evidence type="ECO:0000313" key="2">
    <source>
        <dbReference type="Proteomes" id="UP000729402"/>
    </source>
</evidence>
<sequence length="420" mass="48985">MDYFQLTVCLQSLFNGQTWYLSSIYGPCRHPEKLVFIQWLSNITINDQDNWIFIGDFNYYRYPHNRNKPGPNLLDMQAFNNCISAQGLLEIPLTGRQFTWSNMQATPLLVQLDWCLTSANWVTQYPATSFMAMDLFVSDHVPCIIQIGSNIHRSHIFRFENIWTALPGFLESVKHSWDQEVQHSNPAQRIATKFSRLQRCLRRRSRPIHSMNKHLDNCHTVLLFLDSGEDYRPLSFEEHNFRIILRATIGHLLQLISHYWKQFYTVRWTKFGDENTRFFHAAATDRLRHNTISSIARPDGYVAQSQEDKADLLLDSFLGRMGFSTVPPMHFNISELISPYHHLEPLCNPFSQKEIDSIIQNMPSSKAPGPDGFNGYFYKTCWSVIKHDIYSICHAFFHHQIDLRQINNSYIALIPKGVFG</sequence>
<name>A0A8J5VZ93_ZIZPA</name>
<dbReference type="EMBL" id="JAAALK010000285">
    <property type="protein sequence ID" value="KAG8065839.1"/>
    <property type="molecule type" value="Genomic_DNA"/>
</dbReference>
<dbReference type="PANTHER" id="PTHR33710">
    <property type="entry name" value="BNAC02G09200D PROTEIN"/>
    <property type="match status" value="1"/>
</dbReference>
<proteinExistence type="predicted"/>
<dbReference type="OrthoDB" id="685351at2759"/>
<dbReference type="PANTHER" id="PTHR33710:SF48">
    <property type="entry name" value="OS02G0307075 PROTEIN"/>
    <property type="match status" value="1"/>
</dbReference>
<comment type="caution">
    <text evidence="1">The sequence shown here is derived from an EMBL/GenBank/DDBJ whole genome shotgun (WGS) entry which is preliminary data.</text>
</comment>
<keyword evidence="2" id="KW-1185">Reference proteome</keyword>
<dbReference type="Proteomes" id="UP000729402">
    <property type="component" value="Unassembled WGS sequence"/>
</dbReference>
<dbReference type="AlphaFoldDB" id="A0A8J5VZ93"/>
<accession>A0A8J5VZ93</accession>
<reference evidence="1" key="2">
    <citation type="submission" date="2021-02" db="EMBL/GenBank/DDBJ databases">
        <authorList>
            <person name="Kimball J.A."/>
            <person name="Haas M.W."/>
            <person name="Macchietto M."/>
            <person name="Kono T."/>
            <person name="Duquette J."/>
            <person name="Shao M."/>
        </authorList>
    </citation>
    <scope>NUCLEOTIDE SEQUENCE</scope>
    <source>
        <tissue evidence="1">Fresh leaf tissue</tissue>
    </source>
</reference>
<organism evidence="1 2">
    <name type="scientific">Zizania palustris</name>
    <name type="common">Northern wild rice</name>
    <dbReference type="NCBI Taxonomy" id="103762"/>
    <lineage>
        <taxon>Eukaryota</taxon>
        <taxon>Viridiplantae</taxon>
        <taxon>Streptophyta</taxon>
        <taxon>Embryophyta</taxon>
        <taxon>Tracheophyta</taxon>
        <taxon>Spermatophyta</taxon>
        <taxon>Magnoliopsida</taxon>
        <taxon>Liliopsida</taxon>
        <taxon>Poales</taxon>
        <taxon>Poaceae</taxon>
        <taxon>BOP clade</taxon>
        <taxon>Oryzoideae</taxon>
        <taxon>Oryzeae</taxon>
        <taxon>Zizaniinae</taxon>
        <taxon>Zizania</taxon>
    </lineage>
</organism>
<gene>
    <name evidence="1" type="ORF">GUJ93_ZPchr0004g39316</name>
</gene>
<protein>
    <submittedName>
        <fullName evidence="1">Uncharacterized protein</fullName>
    </submittedName>
</protein>